<evidence type="ECO:0000256" key="1">
    <source>
        <dbReference type="ARBA" id="ARBA00004141"/>
    </source>
</evidence>
<name>A0A3A3G0F3_9BURK</name>
<dbReference type="GO" id="GO:0007035">
    <property type="term" value="P:vacuolar acidification"/>
    <property type="evidence" value="ECO:0007669"/>
    <property type="project" value="TreeGrafter"/>
</dbReference>
<evidence type="ECO:0000256" key="5">
    <source>
        <dbReference type="ARBA" id="ARBA00022989"/>
    </source>
</evidence>
<feature type="transmembrane region" description="Helical" evidence="8">
    <location>
        <begin position="512"/>
        <end position="530"/>
    </location>
</feature>
<dbReference type="InterPro" id="IPR002490">
    <property type="entry name" value="V-ATPase_116kDa_su"/>
</dbReference>
<comment type="subcellular location">
    <subcellularLocation>
        <location evidence="1">Membrane</location>
        <topology evidence="1">Multi-pass membrane protein</topology>
    </subcellularLocation>
</comment>
<evidence type="ECO:0000256" key="6">
    <source>
        <dbReference type="ARBA" id="ARBA00023065"/>
    </source>
</evidence>
<keyword evidence="7 8" id="KW-0472">Membrane</keyword>
<keyword evidence="10" id="KW-1185">Reference proteome</keyword>
<dbReference type="Proteomes" id="UP000266327">
    <property type="component" value="Unassembled WGS sequence"/>
</dbReference>
<evidence type="ECO:0000256" key="2">
    <source>
        <dbReference type="ARBA" id="ARBA00009904"/>
    </source>
</evidence>
<organism evidence="9 10">
    <name type="scientific">Noviherbaspirillum sedimenti</name>
    <dbReference type="NCBI Taxonomy" id="2320865"/>
    <lineage>
        <taxon>Bacteria</taxon>
        <taxon>Pseudomonadati</taxon>
        <taxon>Pseudomonadota</taxon>
        <taxon>Betaproteobacteria</taxon>
        <taxon>Burkholderiales</taxon>
        <taxon>Oxalobacteraceae</taxon>
        <taxon>Noviherbaspirillum</taxon>
    </lineage>
</organism>
<dbReference type="RefSeq" id="WP_119783843.1">
    <property type="nucleotide sequence ID" value="NZ_QYUQ01000002.1"/>
</dbReference>
<evidence type="ECO:0000313" key="9">
    <source>
        <dbReference type="EMBL" id="RJG00389.1"/>
    </source>
</evidence>
<evidence type="ECO:0000256" key="8">
    <source>
        <dbReference type="SAM" id="Phobius"/>
    </source>
</evidence>
<dbReference type="GO" id="GO:0033179">
    <property type="term" value="C:proton-transporting V-type ATPase, V0 domain"/>
    <property type="evidence" value="ECO:0007669"/>
    <property type="project" value="InterPro"/>
</dbReference>
<evidence type="ECO:0000256" key="4">
    <source>
        <dbReference type="ARBA" id="ARBA00022692"/>
    </source>
</evidence>
<dbReference type="AlphaFoldDB" id="A0A3A3G0F3"/>
<evidence type="ECO:0000256" key="7">
    <source>
        <dbReference type="ARBA" id="ARBA00023136"/>
    </source>
</evidence>
<comment type="caution">
    <text evidence="9">The sequence shown here is derived from an EMBL/GenBank/DDBJ whole genome shotgun (WGS) entry which is preliminary data.</text>
</comment>
<dbReference type="GO" id="GO:0016471">
    <property type="term" value="C:vacuolar proton-transporting V-type ATPase complex"/>
    <property type="evidence" value="ECO:0007669"/>
    <property type="project" value="TreeGrafter"/>
</dbReference>
<feature type="transmembrane region" description="Helical" evidence="8">
    <location>
        <begin position="418"/>
        <end position="443"/>
    </location>
</feature>
<evidence type="ECO:0000313" key="10">
    <source>
        <dbReference type="Proteomes" id="UP000266327"/>
    </source>
</evidence>
<reference evidence="10" key="1">
    <citation type="submission" date="2018-09" db="EMBL/GenBank/DDBJ databases">
        <authorList>
            <person name="Zhu H."/>
        </authorList>
    </citation>
    <scope>NUCLEOTIDE SEQUENCE [LARGE SCALE GENOMIC DNA]</scope>
    <source>
        <strain evidence="10">K1S02-23</strain>
    </source>
</reference>
<dbReference type="PANTHER" id="PTHR11629">
    <property type="entry name" value="VACUOLAR PROTON ATPASES"/>
    <property type="match status" value="1"/>
</dbReference>
<protein>
    <submittedName>
        <fullName evidence="9">ATPase</fullName>
    </submittedName>
</protein>
<sequence>MMRPRPARWFEALVARADCAMLLEALAATGSIELETHSVAALPPYFEEVRPLLQQFSDFARRYRHYWPTSGLRPSAVHDAPGKILADVLERLRAWASEAEPTIQRLQLLEAERAELALWRTLLDAIAGTTLGFSRLAAAGPLLGTAVLELPKDAEPHFLPSALMLRVEQAQSVFFIIVASAADLEAISAQVTALKGRVHSIAPWLKDDPGQNQTYIQARMDEIEREAKAAASRIEESHHTHGLRILFGDAKRLEWMIDNVHALDGGEHFVRVTGWTSDFAGTALAAAIDHCGARALLYFPAAPDNAQAPLLFMNPAWSRPFELFTRALGMPAASETDPTQVLAVVVPLMFGYMFGDIGQGLIIATIAWFLRRRYAVARLLLSCGIAATGFGWMFGSIFSMHGFIKPLWLAPLDDPITILWVPIAGGAAFLTLGLAMNAVAAYWRGESIRWLAHDSGILPVYFGLLGALASPAAIWIAAAGIAACLAGPAIQTRSAAAILPAAGRLIERVLQLLINTLSFARVGAFALAHAGLSSAIVSLVDAAPNPALKALLLVLGNALVLTLEVMVVSIQTTRLVLFEFFTRFFTGEGRAFRPLPAPPLLSQVKI</sequence>
<feature type="transmembrane region" description="Helical" evidence="8">
    <location>
        <begin position="450"/>
        <end position="468"/>
    </location>
</feature>
<dbReference type="GO" id="GO:0051117">
    <property type="term" value="F:ATPase binding"/>
    <property type="evidence" value="ECO:0007669"/>
    <property type="project" value="TreeGrafter"/>
</dbReference>
<dbReference type="OrthoDB" id="9803814at2"/>
<dbReference type="GO" id="GO:0046961">
    <property type="term" value="F:proton-transporting ATPase activity, rotational mechanism"/>
    <property type="evidence" value="ECO:0007669"/>
    <property type="project" value="InterPro"/>
</dbReference>
<keyword evidence="5 8" id="KW-1133">Transmembrane helix</keyword>
<keyword evidence="6" id="KW-0406">Ion transport</keyword>
<keyword evidence="3" id="KW-0813">Transport</keyword>
<gene>
    <name evidence="9" type="ORF">D3878_01350</name>
</gene>
<dbReference type="PANTHER" id="PTHR11629:SF63">
    <property type="entry name" value="V-TYPE PROTON ATPASE SUBUNIT A"/>
    <property type="match status" value="1"/>
</dbReference>
<feature type="transmembrane region" description="Helical" evidence="8">
    <location>
        <begin position="550"/>
        <end position="570"/>
    </location>
</feature>
<proteinExistence type="inferred from homology"/>
<comment type="similarity">
    <text evidence="2">Belongs to the V-ATPase 116 kDa subunit family.</text>
</comment>
<evidence type="ECO:0000256" key="3">
    <source>
        <dbReference type="ARBA" id="ARBA00022448"/>
    </source>
</evidence>
<keyword evidence="4 8" id="KW-0812">Transmembrane</keyword>
<accession>A0A3A3G0F3</accession>
<feature type="transmembrane region" description="Helical" evidence="8">
    <location>
        <begin position="377"/>
        <end position="398"/>
    </location>
</feature>
<feature type="transmembrane region" description="Helical" evidence="8">
    <location>
        <begin position="341"/>
        <end position="370"/>
    </location>
</feature>
<dbReference type="EMBL" id="QYUQ01000002">
    <property type="protein sequence ID" value="RJG00389.1"/>
    <property type="molecule type" value="Genomic_DNA"/>
</dbReference>